<organism evidence="2 3">
    <name type="scientific">Dioscorea zingiberensis</name>
    <dbReference type="NCBI Taxonomy" id="325984"/>
    <lineage>
        <taxon>Eukaryota</taxon>
        <taxon>Viridiplantae</taxon>
        <taxon>Streptophyta</taxon>
        <taxon>Embryophyta</taxon>
        <taxon>Tracheophyta</taxon>
        <taxon>Spermatophyta</taxon>
        <taxon>Magnoliopsida</taxon>
        <taxon>Liliopsida</taxon>
        <taxon>Dioscoreales</taxon>
        <taxon>Dioscoreaceae</taxon>
        <taxon>Dioscorea</taxon>
    </lineage>
</organism>
<name>A0A9D5HLD6_9LILI</name>
<keyword evidence="3" id="KW-1185">Reference proteome</keyword>
<protein>
    <recommendedName>
        <fullName evidence="4">WPP domain-associated protein</fullName>
    </recommendedName>
</protein>
<evidence type="ECO:0000313" key="2">
    <source>
        <dbReference type="EMBL" id="KAJ0980748.1"/>
    </source>
</evidence>
<dbReference type="InterPro" id="IPR037490">
    <property type="entry name" value="WAP"/>
</dbReference>
<dbReference type="PANTHER" id="PTHR33883:SF10">
    <property type="entry name" value="WPP DOMAIN-ASSOCIATED PROTEIN"/>
    <property type="match status" value="1"/>
</dbReference>
<sequence>MDSSVILDTGVGLSVDGSMQIGIINNEFNAVSDDSGKILDDWDSYWDDLNARLTVSRMVSDSVVKGIVNAVVEEASEKVALKEAELTLLSKRLMSCDSNVVGYNSSQSVLMMPELSKMIVEPQETKLEFCSCYFDVKFDEKMSRLRVKSEEQLRRLKDEIRNVRGLDSLNEGKAVERFCKIDDCVDVLESTLAAIYESIDGKFLSLKPVAAKQQREDELQNEIGSIMVCLQDELEKGLHEQRTLMNTFNGKWQKHVSELSNLRQELDTISRSLLSSEPGFLFSQSNTETLEEWNNAKRKDHISRNVVGNHLVSCLPHSAENWNPQTDKSDGFVKPTLDVTDSPLLKHMTKEELIGYHKTEMTKMKRQHESALQEMTEELFSCKRELLKEKGSNLSHFRKDKEFELPRKKILEFLGRLDAMLLENDELPIVTEDQDILEDFKNKMHTVLASAKRKDGVCLASVTSYPAHQTTHHSPLGIDLLKQIEKLELDIADMKIEASITNEVQKIALKELVDEIESGLEDEEMENKFLQEIYSTIYTGAILHGLSSIHPAVNKWCEEKDSMQAILLEKETSLSLKIEENEKLEQVISTLSTRLTEKENFASEAVSKLTEQKEHVHLASQELEGLRGIVSEQEALIIENKIESDSTKSRLDEALLQIQDYKVEINKLDQNVKLLKDALDNTEKEQNILHAIIQEKDEALSSVVSKEKEQTEHMKSIISSMSELSRIIEDYKCRLTCNIGKNESRLNVLNQQCSQLVQQADLCKRETLWCKQKYDIIYSDFHKAEIEVDLLGNEVDALLTVLEMIYIALDHYSNVLQYYPGVMEILDLLRRELKKRYS</sequence>
<feature type="coiled-coil region" evidence="1">
    <location>
        <begin position="358"/>
        <end position="385"/>
    </location>
</feature>
<proteinExistence type="predicted"/>
<keyword evidence="1" id="KW-0175">Coiled coil</keyword>
<gene>
    <name evidence="2" type="ORF">J5N97_009003</name>
</gene>
<comment type="caution">
    <text evidence="2">The sequence shown here is derived from an EMBL/GenBank/DDBJ whole genome shotgun (WGS) entry which is preliminary data.</text>
</comment>
<evidence type="ECO:0000313" key="3">
    <source>
        <dbReference type="Proteomes" id="UP001085076"/>
    </source>
</evidence>
<reference evidence="2" key="1">
    <citation type="submission" date="2021-03" db="EMBL/GenBank/DDBJ databases">
        <authorList>
            <person name="Li Z."/>
            <person name="Yang C."/>
        </authorList>
    </citation>
    <scope>NUCLEOTIDE SEQUENCE</scope>
    <source>
        <strain evidence="2">Dzin_1.0</strain>
        <tissue evidence="2">Leaf</tissue>
    </source>
</reference>
<dbReference type="OrthoDB" id="619142at2759"/>
<evidence type="ECO:0008006" key="4">
    <source>
        <dbReference type="Google" id="ProtNLM"/>
    </source>
</evidence>
<dbReference type="PANTHER" id="PTHR33883">
    <property type="entry name" value="WPP DOMAIN-ASSOCIATED PROTEIN"/>
    <property type="match status" value="1"/>
</dbReference>
<dbReference type="AlphaFoldDB" id="A0A9D5HLD6"/>
<accession>A0A9D5HLD6</accession>
<feature type="coiled-coil region" evidence="1">
    <location>
        <begin position="651"/>
        <end position="685"/>
    </location>
</feature>
<dbReference type="Proteomes" id="UP001085076">
    <property type="component" value="Miscellaneous, Linkage group lg02"/>
</dbReference>
<dbReference type="EMBL" id="JAGGNH010000002">
    <property type="protein sequence ID" value="KAJ0980748.1"/>
    <property type="molecule type" value="Genomic_DNA"/>
</dbReference>
<reference evidence="2" key="2">
    <citation type="journal article" date="2022" name="Hortic Res">
        <title>The genome of Dioscorea zingiberensis sheds light on the biosynthesis, origin and evolution of the medicinally important diosgenin saponins.</title>
        <authorList>
            <person name="Li Y."/>
            <person name="Tan C."/>
            <person name="Li Z."/>
            <person name="Guo J."/>
            <person name="Li S."/>
            <person name="Chen X."/>
            <person name="Wang C."/>
            <person name="Dai X."/>
            <person name="Yang H."/>
            <person name="Song W."/>
            <person name="Hou L."/>
            <person name="Xu J."/>
            <person name="Tong Z."/>
            <person name="Xu A."/>
            <person name="Yuan X."/>
            <person name="Wang W."/>
            <person name="Yang Q."/>
            <person name="Chen L."/>
            <person name="Sun Z."/>
            <person name="Wang K."/>
            <person name="Pan B."/>
            <person name="Chen J."/>
            <person name="Bao Y."/>
            <person name="Liu F."/>
            <person name="Qi X."/>
            <person name="Gang D.R."/>
            <person name="Wen J."/>
            <person name="Li J."/>
        </authorList>
    </citation>
    <scope>NUCLEOTIDE SEQUENCE</scope>
    <source>
        <strain evidence="2">Dzin_1.0</strain>
    </source>
</reference>
<evidence type="ECO:0000256" key="1">
    <source>
        <dbReference type="SAM" id="Coils"/>
    </source>
</evidence>